<dbReference type="SUPFAM" id="SSF51161">
    <property type="entry name" value="Trimeric LpxA-like enzymes"/>
    <property type="match status" value="1"/>
</dbReference>
<feature type="compositionally biased region" description="Low complexity" evidence="3">
    <location>
        <begin position="169"/>
        <end position="186"/>
    </location>
</feature>
<dbReference type="InterPro" id="IPR051159">
    <property type="entry name" value="Hexapeptide_acetyltransf"/>
</dbReference>
<evidence type="ECO:0000256" key="1">
    <source>
        <dbReference type="ARBA" id="ARBA00007274"/>
    </source>
</evidence>
<dbReference type="GO" id="GO:0005829">
    <property type="term" value="C:cytosol"/>
    <property type="evidence" value="ECO:0007669"/>
    <property type="project" value="TreeGrafter"/>
</dbReference>
<protein>
    <submittedName>
        <fullName evidence="5">Putative colanic acid biosynthesis acetyltransferase WcaF</fullName>
    </submittedName>
</protein>
<name>A0A2U1EVK2_9PSEU</name>
<dbReference type="AlphaFoldDB" id="A0A2U1EVK2"/>
<feature type="transmembrane region" description="Helical" evidence="4">
    <location>
        <begin position="21"/>
        <end position="40"/>
    </location>
</feature>
<dbReference type="RefSeq" id="WP_207787403.1">
    <property type="nucleotide sequence ID" value="NZ_QEKW01000019.1"/>
</dbReference>
<dbReference type="Gene3D" id="2.160.10.10">
    <property type="entry name" value="Hexapeptide repeat proteins"/>
    <property type="match status" value="1"/>
</dbReference>
<proteinExistence type="inferred from homology"/>
<accession>A0A2U1EVK2</accession>
<organism evidence="5 6">
    <name type="scientific">Actinomycetospora cinnamomea</name>
    <dbReference type="NCBI Taxonomy" id="663609"/>
    <lineage>
        <taxon>Bacteria</taxon>
        <taxon>Bacillati</taxon>
        <taxon>Actinomycetota</taxon>
        <taxon>Actinomycetes</taxon>
        <taxon>Pseudonocardiales</taxon>
        <taxon>Pseudonocardiaceae</taxon>
        <taxon>Actinomycetospora</taxon>
    </lineage>
</organism>
<keyword evidence="4" id="KW-1133">Transmembrane helix</keyword>
<dbReference type="PANTHER" id="PTHR23416">
    <property type="entry name" value="SIALIC ACID SYNTHASE-RELATED"/>
    <property type="match status" value="1"/>
</dbReference>
<dbReference type="PANTHER" id="PTHR23416:SF23">
    <property type="entry name" value="ACETYLTRANSFERASE C18B11.09C-RELATED"/>
    <property type="match status" value="1"/>
</dbReference>
<gene>
    <name evidence="5" type="ORF">C8D89_11964</name>
</gene>
<keyword evidence="4" id="KW-0812">Transmembrane</keyword>
<dbReference type="EMBL" id="QEKW01000019">
    <property type="protein sequence ID" value="PVZ03955.1"/>
    <property type="molecule type" value="Genomic_DNA"/>
</dbReference>
<comment type="similarity">
    <text evidence="1">Belongs to the transferase hexapeptide repeat family.</text>
</comment>
<comment type="caution">
    <text evidence="5">The sequence shown here is derived from an EMBL/GenBank/DDBJ whole genome shotgun (WGS) entry which is preliminary data.</text>
</comment>
<keyword evidence="6" id="KW-1185">Reference proteome</keyword>
<evidence type="ECO:0000313" key="5">
    <source>
        <dbReference type="EMBL" id="PVZ03955.1"/>
    </source>
</evidence>
<dbReference type="GO" id="GO:0008374">
    <property type="term" value="F:O-acyltransferase activity"/>
    <property type="evidence" value="ECO:0007669"/>
    <property type="project" value="TreeGrafter"/>
</dbReference>
<evidence type="ECO:0000313" key="6">
    <source>
        <dbReference type="Proteomes" id="UP000245639"/>
    </source>
</evidence>
<feature type="region of interest" description="Disordered" evidence="3">
    <location>
        <begin position="169"/>
        <end position="208"/>
    </location>
</feature>
<evidence type="ECO:0000256" key="2">
    <source>
        <dbReference type="ARBA" id="ARBA00022679"/>
    </source>
</evidence>
<keyword evidence="4" id="KW-0472">Membrane</keyword>
<dbReference type="Proteomes" id="UP000245639">
    <property type="component" value="Unassembled WGS sequence"/>
</dbReference>
<sequence>MTSPRRLDRFTGAGYDKGRGILWQAAWFAVSHLVFQAWWLPARFRPVILRAFGAEVGTGGNIRNGVRVHWPWKLSLGDHVWIGEGVLILNLEHVTIGSHVCISQEAVLCTGSHDVRSPSFEYDNAPIVVGDGAWITIRAVVLRGAVVPAGALAPAGAVVRRSSDCVLGAPPEAGTPTSAPTSAAPEDVLRSSATAGGDAGLPSARRPI</sequence>
<reference evidence="5 6" key="1">
    <citation type="submission" date="2018-04" db="EMBL/GenBank/DDBJ databases">
        <title>Genomic Encyclopedia of Type Strains, Phase IV (KMG-IV): sequencing the most valuable type-strain genomes for metagenomic binning, comparative biology and taxonomic classification.</title>
        <authorList>
            <person name="Goeker M."/>
        </authorList>
    </citation>
    <scope>NUCLEOTIDE SEQUENCE [LARGE SCALE GENOMIC DNA]</scope>
    <source>
        <strain evidence="5 6">DSM 45771</strain>
    </source>
</reference>
<evidence type="ECO:0000256" key="4">
    <source>
        <dbReference type="SAM" id="Phobius"/>
    </source>
</evidence>
<dbReference type="InterPro" id="IPR011004">
    <property type="entry name" value="Trimer_LpxA-like_sf"/>
</dbReference>
<evidence type="ECO:0000256" key="3">
    <source>
        <dbReference type="SAM" id="MobiDB-lite"/>
    </source>
</evidence>
<keyword evidence="2 5" id="KW-0808">Transferase</keyword>